<protein>
    <recommendedName>
        <fullName evidence="2">RNB domain-containing protein</fullName>
    </recommendedName>
</protein>
<dbReference type="InterPro" id="IPR012340">
    <property type="entry name" value="NA-bd_OB-fold"/>
</dbReference>
<evidence type="ECO:0000259" key="2">
    <source>
        <dbReference type="SMART" id="SM00955"/>
    </source>
</evidence>
<dbReference type="GO" id="GO:0000932">
    <property type="term" value="C:P-body"/>
    <property type="evidence" value="ECO:0007669"/>
    <property type="project" value="TreeGrafter"/>
</dbReference>
<reference evidence="4" key="2">
    <citation type="submission" date="2015-01" db="EMBL/GenBank/DDBJ databases">
        <title>Evolutionary Origins and Diversification of the Mycorrhizal Mutualists.</title>
        <authorList>
            <consortium name="DOE Joint Genome Institute"/>
            <consortium name="Mycorrhizal Genomics Consortium"/>
            <person name="Kohler A."/>
            <person name="Kuo A."/>
            <person name="Nagy L.G."/>
            <person name="Floudas D."/>
            <person name="Copeland A."/>
            <person name="Barry K.W."/>
            <person name="Cichocki N."/>
            <person name="Veneault-Fourrey C."/>
            <person name="LaButti K."/>
            <person name="Lindquist E.A."/>
            <person name="Lipzen A."/>
            <person name="Lundell T."/>
            <person name="Morin E."/>
            <person name="Murat C."/>
            <person name="Riley R."/>
            <person name="Ohm R."/>
            <person name="Sun H."/>
            <person name="Tunlid A."/>
            <person name="Henrissat B."/>
            <person name="Grigoriev I.V."/>
            <person name="Hibbett D.S."/>
            <person name="Martin F."/>
        </authorList>
    </citation>
    <scope>NUCLEOTIDE SEQUENCE [LARGE SCALE GENOMIC DNA]</scope>
    <source>
        <strain evidence="4">MUT 4182</strain>
    </source>
</reference>
<reference evidence="3 4" key="1">
    <citation type="submission" date="2014-04" db="EMBL/GenBank/DDBJ databases">
        <authorList>
            <consortium name="DOE Joint Genome Institute"/>
            <person name="Kuo A."/>
            <person name="Girlanda M."/>
            <person name="Perotto S."/>
            <person name="Kohler A."/>
            <person name="Nagy L.G."/>
            <person name="Floudas D."/>
            <person name="Copeland A."/>
            <person name="Barry K.W."/>
            <person name="Cichocki N."/>
            <person name="Veneault-Fourrey C."/>
            <person name="LaButti K."/>
            <person name="Lindquist E.A."/>
            <person name="Lipzen A."/>
            <person name="Lundell T."/>
            <person name="Morin E."/>
            <person name="Murat C."/>
            <person name="Sun H."/>
            <person name="Tunlid A."/>
            <person name="Henrissat B."/>
            <person name="Grigoriev I.V."/>
            <person name="Hibbett D.S."/>
            <person name="Martin F."/>
            <person name="Nordberg H.P."/>
            <person name="Cantor M.N."/>
            <person name="Hua S.X."/>
        </authorList>
    </citation>
    <scope>NUCLEOTIDE SEQUENCE [LARGE SCALE GENOMIC DNA]</scope>
    <source>
        <strain evidence="3 4">MUT 4182</strain>
    </source>
</reference>
<accession>A0A0C3L3S4</accession>
<organism evidence="3 4">
    <name type="scientific">Tulasnella calospora MUT 4182</name>
    <dbReference type="NCBI Taxonomy" id="1051891"/>
    <lineage>
        <taxon>Eukaryota</taxon>
        <taxon>Fungi</taxon>
        <taxon>Dikarya</taxon>
        <taxon>Basidiomycota</taxon>
        <taxon>Agaricomycotina</taxon>
        <taxon>Agaricomycetes</taxon>
        <taxon>Cantharellales</taxon>
        <taxon>Tulasnellaceae</taxon>
        <taxon>Tulasnella</taxon>
    </lineage>
</organism>
<dbReference type="GO" id="GO:0000175">
    <property type="term" value="F:3'-5'-RNA exonuclease activity"/>
    <property type="evidence" value="ECO:0007669"/>
    <property type="project" value="TreeGrafter"/>
</dbReference>
<dbReference type="STRING" id="1051891.A0A0C3L3S4"/>
<dbReference type="InterPro" id="IPR050180">
    <property type="entry name" value="RNR_Ribonuclease"/>
</dbReference>
<keyword evidence="4" id="KW-1185">Reference proteome</keyword>
<feature type="compositionally biased region" description="Low complexity" evidence="1">
    <location>
        <begin position="36"/>
        <end position="51"/>
    </location>
</feature>
<name>A0A0C3L3S4_9AGAM</name>
<evidence type="ECO:0000313" key="4">
    <source>
        <dbReference type="Proteomes" id="UP000054248"/>
    </source>
</evidence>
<dbReference type="Pfam" id="PF00773">
    <property type="entry name" value="RNB"/>
    <property type="match status" value="2"/>
</dbReference>
<dbReference type="InterPro" id="IPR001900">
    <property type="entry name" value="RNase_II/R"/>
</dbReference>
<feature type="compositionally biased region" description="Basic and acidic residues" evidence="1">
    <location>
        <begin position="71"/>
        <end position="80"/>
    </location>
</feature>
<dbReference type="OrthoDB" id="2285229at2759"/>
<dbReference type="GO" id="GO:0006402">
    <property type="term" value="P:mRNA catabolic process"/>
    <property type="evidence" value="ECO:0007669"/>
    <property type="project" value="TreeGrafter"/>
</dbReference>
<dbReference type="PANTHER" id="PTHR23355">
    <property type="entry name" value="RIBONUCLEASE"/>
    <property type="match status" value="1"/>
</dbReference>
<gene>
    <name evidence="3" type="ORF">M407DRAFT_22419</name>
</gene>
<dbReference type="GO" id="GO:0003723">
    <property type="term" value="F:RNA binding"/>
    <property type="evidence" value="ECO:0007669"/>
    <property type="project" value="InterPro"/>
</dbReference>
<dbReference type="PANTHER" id="PTHR23355:SF65">
    <property type="entry name" value="EXORIBONUCLEASE CYT-4, PUTATIVE (AFU_ORTHOLOGUE AFUA_7G01550)-RELATED"/>
    <property type="match status" value="1"/>
</dbReference>
<evidence type="ECO:0000313" key="3">
    <source>
        <dbReference type="EMBL" id="KIO28363.1"/>
    </source>
</evidence>
<dbReference type="SUPFAM" id="SSF50249">
    <property type="entry name" value="Nucleic acid-binding proteins"/>
    <property type="match status" value="1"/>
</dbReference>
<dbReference type="HOGENOM" id="CLU_002512_2_0_1"/>
<sequence>MRRVFSGAARARLPTTPCYYSPRLNAYKSSLATPRITPASSASSASQPRPSLIGRDRTAGRVKTVVQSDYESDKVQRIKEANSTSDNVSTGPPLADEGDDQPLRAPLPGDYVFVSCGGSWEDAVFLQLMGRNQAIVLTDSGEHVEVPLATVGVHIPSLFDSELSKDASLPVNEDETIPQARKDAAVQLIRAMRRFKRERDVAAYTVRQVAMGRFYDAFRSPDPDAYNAVQLHQAVTFVRKLLGPKADEFDPNMLKIGTYQYLMEESDYFNSDPYSPTIFHAVPPSTIRRLREVQRWVKTNDPRFEKFVTKAKTIIKDLKASRAASTSSGGEISWSPASEHAFTEDDLTMIQFLNDSLRRGRAQQGNPYDYVLSLLSRAVEAPYKHEGGRDFAFNLLADIGAHPPWGNLLVTDDAATPWTAKDEAIAEAEAKRLAERFKAIQESSSGVPTFGDGVDHIRHDWGDMPAYVIDNESAEELDDGISVVPANDGTNSVWVHVHIADPTALLRPSEPLSKIAQKRTGSLYFMEKTFPLLPAGFASLFSLGRGGPQPVLSISAKISNENGAILETSLKPGILRNVQTVTYDEMDRALGAMTSEGYVLSELSNTPQRSSLKPRVLSHPILEDLKALAKTAETLSRRRGIHGAYNFLYPTRGEVEVAPKPLNSAPFPPPAPMKYQGGPTYYVYKGLSSSFEANNSKWAVAEMMMLGCRVAARHARDNQVPILFRHNHSPNADELCGHLRDPLTGEVPYGPETRMVNTAGGTSTVPGGNSMLGTEGDPYARVTSPLRRFGDLVNHWQLKACMSPNAPRIALEELDAMAADLTTAETVIRKTQRTNRRFWISAAIRRIFNENPGALKGLEAFVGTDPQLMNRDGQKSYWVALHVSALGSEGRSIGMPKKDLEGLDVGSKVLVDVEEVPLAVGSFYNCRIVGRL</sequence>
<dbReference type="AlphaFoldDB" id="A0A0C3L3S4"/>
<evidence type="ECO:0000256" key="1">
    <source>
        <dbReference type="SAM" id="MobiDB-lite"/>
    </source>
</evidence>
<feature type="compositionally biased region" description="Polar residues" evidence="1">
    <location>
        <begin position="81"/>
        <end position="90"/>
    </location>
</feature>
<proteinExistence type="predicted"/>
<feature type="domain" description="RNB" evidence="2">
    <location>
        <begin position="458"/>
        <end position="804"/>
    </location>
</feature>
<dbReference type="EMBL" id="KN822995">
    <property type="protein sequence ID" value="KIO28363.1"/>
    <property type="molecule type" value="Genomic_DNA"/>
</dbReference>
<dbReference type="Proteomes" id="UP000054248">
    <property type="component" value="Unassembled WGS sequence"/>
</dbReference>
<dbReference type="SMART" id="SM00955">
    <property type="entry name" value="RNB"/>
    <property type="match status" value="1"/>
</dbReference>
<feature type="region of interest" description="Disordered" evidence="1">
    <location>
        <begin position="36"/>
        <end position="102"/>
    </location>
</feature>